<dbReference type="PANTHER" id="PTHR15139">
    <property type="entry name" value="TUBULIN FOLDING COFACTOR C"/>
    <property type="match status" value="1"/>
</dbReference>
<feature type="region of interest" description="Disordered" evidence="2">
    <location>
        <begin position="133"/>
        <end position="158"/>
    </location>
</feature>
<name>A0ABD3M8D9_9STRA</name>
<dbReference type="Proteomes" id="UP001530293">
    <property type="component" value="Unassembled WGS sequence"/>
</dbReference>
<evidence type="ECO:0000256" key="2">
    <source>
        <dbReference type="SAM" id="MobiDB-lite"/>
    </source>
</evidence>
<keyword evidence="5" id="KW-1185">Reference proteome</keyword>
<evidence type="ECO:0000313" key="4">
    <source>
        <dbReference type="EMBL" id="KAL3758241.1"/>
    </source>
</evidence>
<comment type="similarity">
    <text evidence="1">Belongs to the TBCC family.</text>
</comment>
<evidence type="ECO:0000259" key="3">
    <source>
        <dbReference type="PROSITE" id="PS51329"/>
    </source>
</evidence>
<organism evidence="4 5">
    <name type="scientific">Discostella pseudostelligera</name>
    <dbReference type="NCBI Taxonomy" id="259834"/>
    <lineage>
        <taxon>Eukaryota</taxon>
        <taxon>Sar</taxon>
        <taxon>Stramenopiles</taxon>
        <taxon>Ochrophyta</taxon>
        <taxon>Bacillariophyta</taxon>
        <taxon>Coscinodiscophyceae</taxon>
        <taxon>Thalassiosirophycidae</taxon>
        <taxon>Stephanodiscales</taxon>
        <taxon>Stephanodiscaceae</taxon>
        <taxon>Discostella</taxon>
    </lineage>
</organism>
<dbReference type="InterPro" id="IPR027684">
    <property type="entry name" value="TBCC"/>
</dbReference>
<dbReference type="Pfam" id="PF07986">
    <property type="entry name" value="TBCC"/>
    <property type="match status" value="1"/>
</dbReference>
<accession>A0ABD3M8D9</accession>
<feature type="compositionally biased region" description="Polar residues" evidence="2">
    <location>
        <begin position="142"/>
        <end position="158"/>
    </location>
</feature>
<dbReference type="Gene3D" id="2.160.20.70">
    <property type="match status" value="1"/>
</dbReference>
<reference evidence="4 5" key="1">
    <citation type="submission" date="2024-10" db="EMBL/GenBank/DDBJ databases">
        <title>Updated reference genomes for cyclostephanoid diatoms.</title>
        <authorList>
            <person name="Roberts W.R."/>
            <person name="Alverson A.J."/>
        </authorList>
    </citation>
    <scope>NUCLEOTIDE SEQUENCE [LARGE SCALE GENOMIC DNA]</scope>
    <source>
        <strain evidence="4 5">AJA232-27</strain>
    </source>
</reference>
<sequence length="515" mass="56693">MDPREVAFLASQAERLASTKKQHGVGGGDDDNDNNDAPDTVSGTIKTGQRNQQSTKFFADFRKICSGFQNELDSLLRRPTSSAGNDATATTIIASNDEDAKSYYATASKRNEGRMKLDTIQKNVRLLQNHVLSSTSSSSLTPNLRNNDTDSHTTQGDSDTLLQSILQTPMGEITQTDMRLLSQEITKIMKCIDEARELICPKEKFVFKRYRAAMEKAGAAVAALDNDLGVGTAAKEACMTDKISSVEDETKLESDNLRSKYGGVVENLSNSTIEISSENTIHITVAMANNDRLEYYSSPRSIHALHPSSSSTHAHHSNHVHESSSSSSYLLQNLHNVTILLHGSRPSLHLQNIHNCKIYITEPILGAVHVTNAQSSTLHCSCYQLRVHDSKDVQFTVWTRSGPIIEGCTDMVFMGNYYLESEVLADNSDNVSGNGGTLDVTNSAIVVGRNMYWDVKDFNWLRALRKSPNFVVVDMVVATKEKKPALDTKDVLPTDTFAEVATTTVDEEDDSEDEL</sequence>
<protein>
    <recommendedName>
        <fullName evidence="3">C-CAP/cofactor C-like domain-containing protein</fullName>
    </recommendedName>
</protein>
<dbReference type="InterPro" id="IPR017901">
    <property type="entry name" value="C-CAP_CF_C-like"/>
</dbReference>
<gene>
    <name evidence="4" type="ORF">ACHAWU_004879</name>
</gene>
<dbReference type="AlphaFoldDB" id="A0ABD3M8D9"/>
<dbReference type="InterPro" id="IPR012945">
    <property type="entry name" value="Tubulin-bd_cofactor_C_dom"/>
</dbReference>
<feature type="domain" description="C-CAP/cofactor C-like" evidence="3">
    <location>
        <begin position="307"/>
        <end position="460"/>
    </location>
</feature>
<evidence type="ECO:0000313" key="5">
    <source>
        <dbReference type="Proteomes" id="UP001530293"/>
    </source>
</evidence>
<dbReference type="PANTHER" id="PTHR15139:SF0">
    <property type="entry name" value="TUBULIN-SPECIFIC CHAPERONE C"/>
    <property type="match status" value="1"/>
</dbReference>
<comment type="caution">
    <text evidence="4">The sequence shown here is derived from an EMBL/GenBank/DDBJ whole genome shotgun (WGS) entry which is preliminary data.</text>
</comment>
<feature type="region of interest" description="Disordered" evidence="2">
    <location>
        <begin position="15"/>
        <end position="49"/>
    </location>
</feature>
<dbReference type="InterPro" id="IPR016098">
    <property type="entry name" value="CAP/MinC_C"/>
</dbReference>
<dbReference type="EMBL" id="JALLBG020000237">
    <property type="protein sequence ID" value="KAL3758241.1"/>
    <property type="molecule type" value="Genomic_DNA"/>
</dbReference>
<evidence type="ECO:0000256" key="1">
    <source>
        <dbReference type="ARBA" id="ARBA00008848"/>
    </source>
</evidence>
<dbReference type="PROSITE" id="PS51329">
    <property type="entry name" value="C_CAP_COFACTOR_C"/>
    <property type="match status" value="1"/>
</dbReference>
<proteinExistence type="inferred from homology"/>